<evidence type="ECO:0000256" key="1">
    <source>
        <dbReference type="ARBA" id="ARBA00023125"/>
    </source>
</evidence>
<dbReference type="PROSITE" id="PS00552">
    <property type="entry name" value="HTH_MERR_1"/>
    <property type="match status" value="1"/>
</dbReference>
<evidence type="ECO:0000259" key="3">
    <source>
        <dbReference type="PROSITE" id="PS50937"/>
    </source>
</evidence>
<accession>A0ABM6LP91</accession>
<feature type="coiled-coil region" evidence="2">
    <location>
        <begin position="79"/>
        <end position="106"/>
    </location>
</feature>
<reference evidence="4 5" key="1">
    <citation type="submission" date="2017-06" db="EMBL/GenBank/DDBJ databases">
        <title>Genome sequence of Bacillus sonorensis strain SRCM101395.</title>
        <authorList>
            <person name="Cho S.H."/>
        </authorList>
    </citation>
    <scope>NUCLEOTIDE SEQUENCE [LARGE SCALE GENOMIC DNA]</scope>
    <source>
        <strain evidence="4 5">SRCM101395</strain>
    </source>
</reference>
<dbReference type="Gene3D" id="6.10.250.360">
    <property type="match status" value="1"/>
</dbReference>
<proteinExistence type="predicted"/>
<dbReference type="GeneID" id="92851314"/>
<dbReference type="PANTHER" id="PTHR30204:SF96">
    <property type="entry name" value="CHROMOSOME-ANCHORING PROTEIN RACA"/>
    <property type="match status" value="1"/>
</dbReference>
<dbReference type="SMART" id="SM00422">
    <property type="entry name" value="HTH_MERR"/>
    <property type="match status" value="1"/>
</dbReference>
<evidence type="ECO:0000313" key="4">
    <source>
        <dbReference type="EMBL" id="ASB91249.1"/>
    </source>
</evidence>
<dbReference type="InterPro" id="IPR000551">
    <property type="entry name" value="MerR-type_HTH_dom"/>
</dbReference>
<dbReference type="SUPFAM" id="SSF46955">
    <property type="entry name" value="Putative DNA-binding domain"/>
    <property type="match status" value="1"/>
</dbReference>
<dbReference type="Pfam" id="PF13411">
    <property type="entry name" value="MerR_1"/>
    <property type="match status" value="1"/>
</dbReference>
<organism evidence="4 5">
    <name type="scientific">Bacillus sonorensis</name>
    <dbReference type="NCBI Taxonomy" id="119858"/>
    <lineage>
        <taxon>Bacteria</taxon>
        <taxon>Bacillati</taxon>
        <taxon>Bacillota</taxon>
        <taxon>Bacilli</taxon>
        <taxon>Bacillales</taxon>
        <taxon>Bacillaceae</taxon>
        <taxon>Bacillus</taxon>
    </lineage>
</organism>
<dbReference type="InterPro" id="IPR047057">
    <property type="entry name" value="MerR_fam"/>
</dbReference>
<dbReference type="RefSeq" id="WP_006640050.1">
    <property type="nucleotide sequence ID" value="NZ_CABJEH010000010.1"/>
</dbReference>
<dbReference type="PROSITE" id="PS50937">
    <property type="entry name" value="HTH_MERR_2"/>
    <property type="match status" value="1"/>
</dbReference>
<protein>
    <submittedName>
        <fullName evidence="4">HTH-type transcriptional regulator SkgA</fullName>
    </submittedName>
</protein>
<dbReference type="PANTHER" id="PTHR30204">
    <property type="entry name" value="REDOX-CYCLING DRUG-SENSING TRANSCRIPTIONAL ACTIVATOR SOXR"/>
    <property type="match status" value="1"/>
</dbReference>
<dbReference type="InterPro" id="IPR009061">
    <property type="entry name" value="DNA-bd_dom_put_sf"/>
</dbReference>
<evidence type="ECO:0000313" key="5">
    <source>
        <dbReference type="Proteomes" id="UP000196877"/>
    </source>
</evidence>
<name>A0ABM6LP91_9BACI</name>
<keyword evidence="1" id="KW-0238">DNA-binding</keyword>
<gene>
    <name evidence="4" type="ORF">S101395_04761</name>
</gene>
<dbReference type="InterPro" id="IPR012925">
    <property type="entry name" value="TipAS_dom"/>
</dbReference>
<dbReference type="CDD" id="cd01106">
    <property type="entry name" value="HTH_TipAL-Mta"/>
    <property type="match status" value="1"/>
</dbReference>
<dbReference type="Gene3D" id="1.10.1660.10">
    <property type="match status" value="1"/>
</dbReference>
<dbReference type="Pfam" id="PF07739">
    <property type="entry name" value="TipAS"/>
    <property type="match status" value="1"/>
</dbReference>
<keyword evidence="5" id="KW-1185">Reference proteome</keyword>
<sequence length="255" mass="29518">MEKDQYYSIGVFSKKTGVSVRTLHYYDEIGLLKPEKHPGSGHRLYTERDEMALQKITCLKSLGYSLEQIRAIIKESSFDASLIETLQKQKHELERKQEEIGTALKAISRMIGLLKEEEEIDGAVFMSLINSIQTEKDQRLWIEQNMTKELADRLFDKPEEEMAALDQAFIQLAKEVKRLAGKPVDDPEVQEMADRHMKVSLQFVGADALSAFGSINEAETEKFVDQIPSPYTRQEEEWLERVFEYYMVHNEISFQ</sequence>
<dbReference type="PRINTS" id="PR00040">
    <property type="entry name" value="HTHMERR"/>
</dbReference>
<keyword evidence="2" id="KW-0175">Coiled coil</keyword>
<dbReference type="Proteomes" id="UP000196877">
    <property type="component" value="Chromosome"/>
</dbReference>
<dbReference type="EMBL" id="CP021920">
    <property type="protein sequence ID" value="ASB91249.1"/>
    <property type="molecule type" value="Genomic_DNA"/>
</dbReference>
<evidence type="ECO:0000256" key="2">
    <source>
        <dbReference type="SAM" id="Coils"/>
    </source>
</evidence>
<feature type="domain" description="HTH merR-type" evidence="3">
    <location>
        <begin position="6"/>
        <end position="75"/>
    </location>
</feature>